<dbReference type="InterPro" id="IPR045042">
    <property type="entry name" value="YnaI-like"/>
</dbReference>
<dbReference type="Pfam" id="PF21082">
    <property type="entry name" value="MS_channel_3rd"/>
    <property type="match status" value="1"/>
</dbReference>
<comment type="caution">
    <text evidence="10">The sequence shown here is derived from an EMBL/GenBank/DDBJ whole genome shotgun (WGS) entry which is preliminary data.</text>
</comment>
<dbReference type="PANTHER" id="PTHR43634">
    <property type="entry name" value="OW CONDUCTANCE MECHANOSENSITIVE CHANNEL"/>
    <property type="match status" value="1"/>
</dbReference>
<dbReference type="Gene3D" id="2.30.30.60">
    <property type="match status" value="1"/>
</dbReference>
<comment type="similarity">
    <text evidence="2">Belongs to the MscS (TC 1.A.23) family.</text>
</comment>
<reference evidence="10 11" key="1">
    <citation type="submission" date="2023-10" db="EMBL/GenBank/DDBJ databases">
        <title>Psychrosphaera aquimaarina strain SW33 isolated from seawater.</title>
        <authorList>
            <person name="Bayburt H."/>
            <person name="Kim J.M."/>
            <person name="Choi B.J."/>
            <person name="Jeon C.O."/>
        </authorList>
    </citation>
    <scope>NUCLEOTIDE SEQUENCE [LARGE SCALE GENOMIC DNA]</scope>
    <source>
        <strain evidence="10 11">KCTC 52743</strain>
    </source>
</reference>
<evidence type="ECO:0000256" key="5">
    <source>
        <dbReference type="ARBA" id="ARBA00022989"/>
    </source>
</evidence>
<dbReference type="Proteomes" id="UP001257914">
    <property type="component" value="Unassembled WGS sequence"/>
</dbReference>
<comment type="subcellular location">
    <subcellularLocation>
        <location evidence="1">Cell membrane</location>
        <topology evidence="1">Multi-pass membrane protein</topology>
    </subcellularLocation>
</comment>
<evidence type="ECO:0000256" key="7">
    <source>
        <dbReference type="SAM" id="Phobius"/>
    </source>
</evidence>
<keyword evidence="11" id="KW-1185">Reference proteome</keyword>
<proteinExistence type="inferred from homology"/>
<feature type="transmembrane region" description="Helical" evidence="7">
    <location>
        <begin position="47"/>
        <end position="69"/>
    </location>
</feature>
<evidence type="ECO:0000313" key="10">
    <source>
        <dbReference type="EMBL" id="MDU0112524.1"/>
    </source>
</evidence>
<dbReference type="SUPFAM" id="SSF82861">
    <property type="entry name" value="Mechanosensitive channel protein MscS (YggB), transmembrane region"/>
    <property type="match status" value="1"/>
</dbReference>
<evidence type="ECO:0000256" key="6">
    <source>
        <dbReference type="ARBA" id="ARBA00023136"/>
    </source>
</evidence>
<keyword evidence="4 7" id="KW-0812">Transmembrane</keyword>
<dbReference type="PANTHER" id="PTHR43634:SF2">
    <property type="entry name" value="LOW CONDUCTANCE MECHANOSENSITIVE CHANNEL YNAI"/>
    <property type="match status" value="1"/>
</dbReference>
<dbReference type="Pfam" id="PF00924">
    <property type="entry name" value="MS_channel_2nd"/>
    <property type="match status" value="1"/>
</dbReference>
<feature type="domain" description="Mechanosensitive ion channel MscS" evidence="8">
    <location>
        <begin position="175"/>
        <end position="244"/>
    </location>
</feature>
<dbReference type="InterPro" id="IPR011014">
    <property type="entry name" value="MscS_channel_TM-2"/>
</dbReference>
<dbReference type="EMBL" id="JAWCUA010000003">
    <property type="protein sequence ID" value="MDU0112524.1"/>
    <property type="molecule type" value="Genomic_DNA"/>
</dbReference>
<evidence type="ECO:0000256" key="2">
    <source>
        <dbReference type="ARBA" id="ARBA00008017"/>
    </source>
</evidence>
<accession>A0ABU3QYK9</accession>
<evidence type="ECO:0000256" key="3">
    <source>
        <dbReference type="ARBA" id="ARBA00022475"/>
    </source>
</evidence>
<keyword evidence="6 7" id="KW-0472">Membrane</keyword>
<evidence type="ECO:0000256" key="4">
    <source>
        <dbReference type="ARBA" id="ARBA00022692"/>
    </source>
</evidence>
<dbReference type="Gene3D" id="1.10.287.1260">
    <property type="match status" value="1"/>
</dbReference>
<evidence type="ECO:0000259" key="8">
    <source>
        <dbReference type="Pfam" id="PF00924"/>
    </source>
</evidence>
<keyword evidence="5 7" id="KW-1133">Transmembrane helix</keyword>
<evidence type="ECO:0000256" key="1">
    <source>
        <dbReference type="ARBA" id="ARBA00004651"/>
    </source>
</evidence>
<dbReference type="InterPro" id="IPR023408">
    <property type="entry name" value="MscS_beta-dom_sf"/>
</dbReference>
<feature type="transmembrane region" description="Helical" evidence="7">
    <location>
        <begin position="15"/>
        <end position="35"/>
    </location>
</feature>
<feature type="transmembrane region" description="Helical" evidence="7">
    <location>
        <begin position="89"/>
        <end position="107"/>
    </location>
</feature>
<dbReference type="SUPFAM" id="SSF82689">
    <property type="entry name" value="Mechanosensitive channel protein MscS (YggB), C-terminal domain"/>
    <property type="match status" value="1"/>
</dbReference>
<dbReference type="RefSeq" id="WP_315946239.1">
    <property type="nucleotide sequence ID" value="NZ_JAWCUA010000003.1"/>
</dbReference>
<gene>
    <name evidence="10" type="ORF">RT723_05805</name>
</gene>
<organism evidence="10 11">
    <name type="scientific">Psychrosphaera aquimarina</name>
    <dbReference type="NCBI Taxonomy" id="2044854"/>
    <lineage>
        <taxon>Bacteria</taxon>
        <taxon>Pseudomonadati</taxon>
        <taxon>Pseudomonadota</taxon>
        <taxon>Gammaproteobacteria</taxon>
        <taxon>Alteromonadales</taxon>
        <taxon>Pseudoalteromonadaceae</taxon>
        <taxon>Psychrosphaera</taxon>
    </lineage>
</organism>
<keyword evidence="3" id="KW-1003">Cell membrane</keyword>
<feature type="domain" description="Mechanosensitive ion channel MscS C-terminal" evidence="9">
    <location>
        <begin position="253"/>
        <end position="312"/>
    </location>
</feature>
<dbReference type="InterPro" id="IPR011066">
    <property type="entry name" value="MscS_channel_C_sf"/>
</dbReference>
<dbReference type="InterPro" id="IPR010920">
    <property type="entry name" value="LSM_dom_sf"/>
</dbReference>
<dbReference type="InterPro" id="IPR049278">
    <property type="entry name" value="MS_channel_C"/>
</dbReference>
<dbReference type="SUPFAM" id="SSF50182">
    <property type="entry name" value="Sm-like ribonucleoproteins"/>
    <property type="match status" value="1"/>
</dbReference>
<protein>
    <submittedName>
        <fullName evidence="10">Mechanosensitive ion channel family protein</fullName>
    </submittedName>
</protein>
<feature type="transmembrane region" description="Helical" evidence="7">
    <location>
        <begin position="128"/>
        <end position="151"/>
    </location>
</feature>
<evidence type="ECO:0000313" key="11">
    <source>
        <dbReference type="Proteomes" id="UP001257914"/>
    </source>
</evidence>
<dbReference type="Gene3D" id="3.30.70.100">
    <property type="match status" value="1"/>
</dbReference>
<dbReference type="InterPro" id="IPR006685">
    <property type="entry name" value="MscS_channel_2nd"/>
</dbReference>
<evidence type="ECO:0000259" key="9">
    <source>
        <dbReference type="Pfam" id="PF21082"/>
    </source>
</evidence>
<name>A0ABU3QYK9_9GAMM</name>
<sequence>MLEDALYLFDPNQDYFSQLVAVIAILSGVVILRLFKTKLNNQTSGSFLSVCIGAIYTPAKFLLMTSAIWSLIETSDVIFSFNLGLDEYAVLQILIALHVSWYGFRIINNYEKLSLSGDGSGSLDQTAVIGLAKIGRLLLTLILVIVAFDLLGLDATGLIAMGSVSGAALAFASKDLVSNWFGGIMLYLDKPFQVGDWIRSPDRDIEGTVEYIGWRITKIRAFDKRPLYVPNSAFNNITVQNPSRMTHRRIQETITIRYDDMNLVKKIVDDITKYLTESELVAQDQTIIVNFNGYGASSLNILVYCMTITTDWVTYHQHKQKVLLDIGDLILELGGEFAYPTQRLQLEQAES</sequence>